<feature type="non-terminal residue" evidence="2">
    <location>
        <position position="234"/>
    </location>
</feature>
<organism evidence="2">
    <name type="scientific">Graphocephala atropunctata</name>
    <dbReference type="NCBI Taxonomy" id="36148"/>
    <lineage>
        <taxon>Eukaryota</taxon>
        <taxon>Metazoa</taxon>
        <taxon>Ecdysozoa</taxon>
        <taxon>Arthropoda</taxon>
        <taxon>Hexapoda</taxon>
        <taxon>Insecta</taxon>
        <taxon>Pterygota</taxon>
        <taxon>Neoptera</taxon>
        <taxon>Paraneoptera</taxon>
        <taxon>Hemiptera</taxon>
        <taxon>Auchenorrhyncha</taxon>
        <taxon>Membracoidea</taxon>
        <taxon>Cicadellidae</taxon>
        <taxon>Cicadellinae</taxon>
        <taxon>Cicadellini</taxon>
        <taxon>Graphocephala</taxon>
    </lineage>
</organism>
<dbReference type="PANTHER" id="PTHR21725:SF1">
    <property type="entry name" value="E3 UBIQUITIN-PROTEIN LIGASE UBR4"/>
    <property type="match status" value="1"/>
</dbReference>
<accession>A0A1B6KX92</accession>
<evidence type="ECO:0000313" key="2">
    <source>
        <dbReference type="EMBL" id="JAT16052.1"/>
    </source>
</evidence>
<dbReference type="EMBL" id="GEBQ01023925">
    <property type="protein sequence ID" value="JAT16052.1"/>
    <property type="molecule type" value="Transcribed_RNA"/>
</dbReference>
<evidence type="ECO:0000256" key="1">
    <source>
        <dbReference type="SAM" id="MobiDB-lite"/>
    </source>
</evidence>
<dbReference type="PANTHER" id="PTHR21725">
    <property type="entry name" value="E3 UBIQUITIN-PROTEIN LIGASE UBR4"/>
    <property type="match status" value="1"/>
</dbReference>
<gene>
    <name evidence="2" type="ORF">g.41164</name>
</gene>
<name>A0A1B6KX92_9HEMI</name>
<protein>
    <submittedName>
        <fullName evidence="2">Uncharacterized protein</fullName>
    </submittedName>
</protein>
<proteinExistence type="predicted"/>
<reference evidence="2" key="1">
    <citation type="submission" date="2015-11" db="EMBL/GenBank/DDBJ databases">
        <title>De novo transcriptome assembly of four potential Pierce s Disease insect vectors from Arizona vineyards.</title>
        <authorList>
            <person name="Tassone E.E."/>
        </authorList>
    </citation>
    <scope>NUCLEOTIDE SEQUENCE</scope>
</reference>
<dbReference type="InterPro" id="IPR045189">
    <property type="entry name" value="UBR4-like"/>
</dbReference>
<feature type="region of interest" description="Disordered" evidence="1">
    <location>
        <begin position="114"/>
        <end position="142"/>
    </location>
</feature>
<feature type="non-terminal residue" evidence="2">
    <location>
        <position position="1"/>
    </location>
</feature>
<feature type="compositionally biased region" description="Low complexity" evidence="1">
    <location>
        <begin position="118"/>
        <end position="130"/>
    </location>
</feature>
<sequence length="234" mass="26249">LFICGTKEKYRQLRDLHSLNSHIKAVQQCCDNGGFSVGGNNPFSLSLSYDALVELIEHLKACVEVASSRTINWQMFCLTHETILSFLLQVSCLLDEVVAQTILQLLQCAICPPAPQASQSDKSSKNGSSAKPEKEKEGDTDETNNCTALVKQLNKCVERELLTRFIRTFLLDTNTTNIRWQAHALVVAIYKNSDKGEQETVLDLMWSLWPNLPAYGRKAVQFVDLLGYFSIKCN</sequence>
<dbReference type="AlphaFoldDB" id="A0A1B6KX92"/>